<dbReference type="InterPro" id="IPR000515">
    <property type="entry name" value="MetI-like"/>
</dbReference>
<name>A0A5C6E7A9_9BACT</name>
<feature type="transmembrane region" description="Helical" evidence="7">
    <location>
        <begin position="226"/>
        <end position="253"/>
    </location>
</feature>
<dbReference type="AlphaFoldDB" id="A0A5C6E7A9"/>
<sequence>MKRCTKSLWLSTVSVVAVAVVVLLMWNLAIILFDLPAILLPTPWRVLEAAFNERVSLFEGTLVTGVAATAGLVSAILLGSALSILFSLSEMIRRALFPYVVFLQTVPIVAIAPLLITWSGYQFRTVVLVTVIICLFPIVNSVTAGLMSIPKDLDDLFRLYGAGRIQRLLRLQLPSAVPDLIVGMKTSSGLAVIGAIVAEFFVGNGSSYIGLGTLMTGWQAFQRTDALIAAIFASTALGLLLFASVNLFAVTILSRWRT</sequence>
<comment type="subcellular location">
    <subcellularLocation>
        <location evidence="1 7">Cell membrane</location>
        <topology evidence="1 7">Multi-pass membrane protein</topology>
    </subcellularLocation>
</comment>
<evidence type="ECO:0000256" key="7">
    <source>
        <dbReference type="RuleBase" id="RU363032"/>
    </source>
</evidence>
<feature type="transmembrane region" description="Helical" evidence="7">
    <location>
        <begin position="100"/>
        <end position="121"/>
    </location>
</feature>
<evidence type="ECO:0000256" key="3">
    <source>
        <dbReference type="ARBA" id="ARBA00022475"/>
    </source>
</evidence>
<dbReference type="PANTHER" id="PTHR30151">
    <property type="entry name" value="ALKANE SULFONATE ABC TRANSPORTER-RELATED, MEMBRANE SUBUNIT"/>
    <property type="match status" value="1"/>
</dbReference>
<dbReference type="Gene3D" id="1.10.3720.10">
    <property type="entry name" value="MetI-like"/>
    <property type="match status" value="1"/>
</dbReference>
<feature type="transmembrane region" description="Helical" evidence="7">
    <location>
        <begin position="62"/>
        <end position="88"/>
    </location>
</feature>
<evidence type="ECO:0000256" key="5">
    <source>
        <dbReference type="ARBA" id="ARBA00022989"/>
    </source>
</evidence>
<keyword evidence="2 7" id="KW-0813">Transport</keyword>
<evidence type="ECO:0000256" key="6">
    <source>
        <dbReference type="ARBA" id="ARBA00023136"/>
    </source>
</evidence>
<reference evidence="9 10" key="1">
    <citation type="submission" date="2019-02" db="EMBL/GenBank/DDBJ databases">
        <title>Deep-cultivation of Planctomycetes and their phenomic and genomic characterization uncovers novel biology.</title>
        <authorList>
            <person name="Wiegand S."/>
            <person name="Jogler M."/>
            <person name="Boedeker C."/>
            <person name="Pinto D."/>
            <person name="Vollmers J."/>
            <person name="Rivas-Marin E."/>
            <person name="Kohn T."/>
            <person name="Peeters S.H."/>
            <person name="Heuer A."/>
            <person name="Rast P."/>
            <person name="Oberbeckmann S."/>
            <person name="Bunk B."/>
            <person name="Jeske O."/>
            <person name="Meyerdierks A."/>
            <person name="Storesund J.E."/>
            <person name="Kallscheuer N."/>
            <person name="Luecker S."/>
            <person name="Lage O.M."/>
            <person name="Pohl T."/>
            <person name="Merkel B.J."/>
            <person name="Hornburger P."/>
            <person name="Mueller R.-W."/>
            <person name="Bruemmer F."/>
            <person name="Labrenz M."/>
            <person name="Spormann A.M."/>
            <person name="Op Den Camp H."/>
            <person name="Overmann J."/>
            <person name="Amann R."/>
            <person name="Jetten M.S.M."/>
            <person name="Mascher T."/>
            <person name="Medema M.H."/>
            <person name="Devos D.P."/>
            <person name="Kaster A.-K."/>
            <person name="Ovreas L."/>
            <person name="Rohde M."/>
            <person name="Galperin M.Y."/>
            <person name="Jogler C."/>
        </authorList>
    </citation>
    <scope>NUCLEOTIDE SEQUENCE [LARGE SCALE GENOMIC DNA]</scope>
    <source>
        <strain evidence="9 10">Q31b</strain>
    </source>
</reference>
<protein>
    <submittedName>
        <fullName evidence="9">Putative aliphatic sulfonates transport permease protein SsuC</fullName>
    </submittedName>
</protein>
<dbReference type="RefSeq" id="WP_231617486.1">
    <property type="nucleotide sequence ID" value="NZ_SJPY01000003.1"/>
</dbReference>
<comment type="caution">
    <text evidence="9">The sequence shown here is derived from an EMBL/GenBank/DDBJ whole genome shotgun (WGS) entry which is preliminary data.</text>
</comment>
<evidence type="ECO:0000259" key="8">
    <source>
        <dbReference type="PROSITE" id="PS50928"/>
    </source>
</evidence>
<gene>
    <name evidence="9" type="primary">ssuC</name>
    <name evidence="9" type="ORF">Q31b_23950</name>
</gene>
<keyword evidence="3" id="KW-1003">Cell membrane</keyword>
<dbReference type="Proteomes" id="UP000315471">
    <property type="component" value="Unassembled WGS sequence"/>
</dbReference>
<evidence type="ECO:0000256" key="4">
    <source>
        <dbReference type="ARBA" id="ARBA00022692"/>
    </source>
</evidence>
<feature type="transmembrane region" description="Helical" evidence="7">
    <location>
        <begin position="7"/>
        <end position="33"/>
    </location>
</feature>
<evidence type="ECO:0000313" key="10">
    <source>
        <dbReference type="Proteomes" id="UP000315471"/>
    </source>
</evidence>
<dbReference type="SUPFAM" id="SSF161098">
    <property type="entry name" value="MetI-like"/>
    <property type="match status" value="1"/>
</dbReference>
<evidence type="ECO:0000256" key="1">
    <source>
        <dbReference type="ARBA" id="ARBA00004651"/>
    </source>
</evidence>
<feature type="transmembrane region" description="Helical" evidence="7">
    <location>
        <begin position="127"/>
        <end position="149"/>
    </location>
</feature>
<keyword evidence="5 7" id="KW-1133">Transmembrane helix</keyword>
<organism evidence="9 10">
    <name type="scientific">Novipirellula aureliae</name>
    <dbReference type="NCBI Taxonomy" id="2527966"/>
    <lineage>
        <taxon>Bacteria</taxon>
        <taxon>Pseudomonadati</taxon>
        <taxon>Planctomycetota</taxon>
        <taxon>Planctomycetia</taxon>
        <taxon>Pirellulales</taxon>
        <taxon>Pirellulaceae</taxon>
        <taxon>Novipirellula</taxon>
    </lineage>
</organism>
<dbReference type="Pfam" id="PF00528">
    <property type="entry name" value="BPD_transp_1"/>
    <property type="match status" value="1"/>
</dbReference>
<keyword evidence="10" id="KW-1185">Reference proteome</keyword>
<feature type="domain" description="ABC transmembrane type-1" evidence="8">
    <location>
        <begin position="61"/>
        <end position="249"/>
    </location>
</feature>
<proteinExistence type="inferred from homology"/>
<dbReference type="InterPro" id="IPR035906">
    <property type="entry name" value="MetI-like_sf"/>
</dbReference>
<comment type="similarity">
    <text evidence="7">Belongs to the binding-protein-dependent transport system permease family.</text>
</comment>
<dbReference type="GO" id="GO:0055085">
    <property type="term" value="P:transmembrane transport"/>
    <property type="evidence" value="ECO:0007669"/>
    <property type="project" value="InterPro"/>
</dbReference>
<dbReference type="PROSITE" id="PS50928">
    <property type="entry name" value="ABC_TM1"/>
    <property type="match status" value="1"/>
</dbReference>
<dbReference type="PANTHER" id="PTHR30151:SF41">
    <property type="entry name" value="ABC TRANSPORTER PERMEASE PROTEIN"/>
    <property type="match status" value="1"/>
</dbReference>
<keyword evidence="6 7" id="KW-0472">Membrane</keyword>
<feature type="transmembrane region" description="Helical" evidence="7">
    <location>
        <begin position="190"/>
        <end position="214"/>
    </location>
</feature>
<evidence type="ECO:0000313" key="9">
    <source>
        <dbReference type="EMBL" id="TWU43356.1"/>
    </source>
</evidence>
<evidence type="ECO:0000256" key="2">
    <source>
        <dbReference type="ARBA" id="ARBA00022448"/>
    </source>
</evidence>
<dbReference type="EMBL" id="SJPY01000003">
    <property type="protein sequence ID" value="TWU43356.1"/>
    <property type="molecule type" value="Genomic_DNA"/>
</dbReference>
<dbReference type="CDD" id="cd06261">
    <property type="entry name" value="TM_PBP2"/>
    <property type="match status" value="1"/>
</dbReference>
<keyword evidence="4 7" id="KW-0812">Transmembrane</keyword>
<dbReference type="GO" id="GO:0005886">
    <property type="term" value="C:plasma membrane"/>
    <property type="evidence" value="ECO:0007669"/>
    <property type="project" value="UniProtKB-SubCell"/>
</dbReference>
<accession>A0A5C6E7A9</accession>